<feature type="transmembrane region" description="Helical" evidence="1">
    <location>
        <begin position="123"/>
        <end position="140"/>
    </location>
</feature>
<feature type="transmembrane region" description="Helical" evidence="1">
    <location>
        <begin position="60"/>
        <end position="84"/>
    </location>
</feature>
<evidence type="ECO:0000313" key="2">
    <source>
        <dbReference type="EMBL" id="MCF8714160.1"/>
    </source>
</evidence>
<feature type="transmembrane region" description="Helical" evidence="1">
    <location>
        <begin position="91"/>
        <end position="111"/>
    </location>
</feature>
<name>A0ABS9J153_9FLAO</name>
<feature type="transmembrane region" description="Helical" evidence="1">
    <location>
        <begin position="20"/>
        <end position="40"/>
    </location>
</feature>
<sequence>MKKKSKNSFELEKSNKARVLALGSVMAFIIAISPYIFYLYESFPQEQTWETFFVTFKTSYYSSLYMAAWNFMNKFVPLLLLIIWFFTCKHWWYHVILIPISMYIFQLVSSLNDDIEYIDEFEIYYIIPVMMIVIPVVYLIRLKLFDKVVHGIDLDKIDKELKEYENLESDPEKDNKFF</sequence>
<proteinExistence type="predicted"/>
<reference evidence="2 3" key="1">
    <citation type="submission" date="2021-01" db="EMBL/GenBank/DDBJ databases">
        <title>Genome sequencing of Joostella atrarenae M1-2 (= KCTC 23194).</title>
        <authorList>
            <person name="Zakaria M.R."/>
            <person name="Lam M.Q."/>
            <person name="Chong C.S."/>
        </authorList>
    </citation>
    <scope>NUCLEOTIDE SEQUENCE [LARGE SCALE GENOMIC DNA]</scope>
    <source>
        <strain evidence="2 3">M1-2</strain>
    </source>
</reference>
<comment type="caution">
    <text evidence="2">The sequence shown here is derived from an EMBL/GenBank/DDBJ whole genome shotgun (WGS) entry which is preliminary data.</text>
</comment>
<keyword evidence="1" id="KW-0472">Membrane</keyword>
<dbReference type="Proteomes" id="UP000829517">
    <property type="component" value="Unassembled WGS sequence"/>
</dbReference>
<gene>
    <name evidence="2" type="ORF">JM658_04900</name>
</gene>
<dbReference type="RefSeq" id="WP_236958122.1">
    <property type="nucleotide sequence ID" value="NZ_JAETXX010000002.1"/>
</dbReference>
<keyword evidence="3" id="KW-1185">Reference proteome</keyword>
<organism evidence="2 3">
    <name type="scientific">Joostella atrarenae</name>
    <dbReference type="NCBI Taxonomy" id="679257"/>
    <lineage>
        <taxon>Bacteria</taxon>
        <taxon>Pseudomonadati</taxon>
        <taxon>Bacteroidota</taxon>
        <taxon>Flavobacteriia</taxon>
        <taxon>Flavobacteriales</taxon>
        <taxon>Flavobacteriaceae</taxon>
        <taxon>Joostella</taxon>
    </lineage>
</organism>
<dbReference type="EMBL" id="JAETXX010000002">
    <property type="protein sequence ID" value="MCF8714160.1"/>
    <property type="molecule type" value="Genomic_DNA"/>
</dbReference>
<evidence type="ECO:0000313" key="3">
    <source>
        <dbReference type="Proteomes" id="UP000829517"/>
    </source>
</evidence>
<protein>
    <submittedName>
        <fullName evidence="2">Uncharacterized protein</fullName>
    </submittedName>
</protein>
<keyword evidence="1" id="KW-1133">Transmembrane helix</keyword>
<keyword evidence="1" id="KW-0812">Transmembrane</keyword>
<evidence type="ECO:0000256" key="1">
    <source>
        <dbReference type="SAM" id="Phobius"/>
    </source>
</evidence>
<accession>A0ABS9J153</accession>